<dbReference type="PANTHER" id="PTHR10434:SF11">
    <property type="entry name" value="1-ACYL-SN-GLYCEROL-3-PHOSPHATE ACYLTRANSFERASE"/>
    <property type="match status" value="1"/>
</dbReference>
<protein>
    <submittedName>
        <fullName evidence="5">1-acyl-sn-glycerol-3-phosphate acyltransferase</fullName>
    </submittedName>
</protein>
<sequence length="243" mass="25547">MTASPDLSDPGGDLLEVPRTALLARGRPAAQRAVRTWWDFELHGAEQMPASGGVVVAANHVGWLDGPLLAICAPRPVHALTKQEMFVGPIGTLLTAAGQVPIDRYAVDRHALHVARRALEQDQVVGVFPEGVRGSGDMATSRPGAAYLALVTGAPVVPVSFLGTRTPGGHADSLPPRGSRLVMTLGAPLRLGRREWPRTQAEVAGAAARVTAAIVETTRQAERTTGLRLPGPLGPTPRTDDTK</sequence>
<dbReference type="GO" id="GO:0003841">
    <property type="term" value="F:1-acylglycerol-3-phosphate O-acyltransferase activity"/>
    <property type="evidence" value="ECO:0007669"/>
    <property type="project" value="TreeGrafter"/>
</dbReference>
<evidence type="ECO:0000256" key="2">
    <source>
        <dbReference type="ARBA" id="ARBA00023315"/>
    </source>
</evidence>
<dbReference type="InterPro" id="IPR002123">
    <property type="entry name" value="Plipid/glycerol_acylTrfase"/>
</dbReference>
<dbReference type="OrthoDB" id="9808424at2"/>
<dbReference type="Proteomes" id="UP000281738">
    <property type="component" value="Unassembled WGS sequence"/>
</dbReference>
<dbReference type="CDD" id="cd07989">
    <property type="entry name" value="LPLAT_AGPAT-like"/>
    <property type="match status" value="1"/>
</dbReference>
<keyword evidence="6" id="KW-1185">Reference proteome</keyword>
<evidence type="ECO:0000313" key="5">
    <source>
        <dbReference type="EMBL" id="ROR91166.1"/>
    </source>
</evidence>
<dbReference type="AlphaFoldDB" id="A0A3N2CUM9"/>
<comment type="caution">
    <text evidence="5">The sequence shown here is derived from an EMBL/GenBank/DDBJ whole genome shotgun (WGS) entry which is preliminary data.</text>
</comment>
<organism evidence="5 6">
    <name type="scientific">Nocardioides aurantiacus</name>
    <dbReference type="NCBI Taxonomy" id="86796"/>
    <lineage>
        <taxon>Bacteria</taxon>
        <taxon>Bacillati</taxon>
        <taxon>Actinomycetota</taxon>
        <taxon>Actinomycetes</taxon>
        <taxon>Propionibacteriales</taxon>
        <taxon>Nocardioidaceae</taxon>
        <taxon>Nocardioides</taxon>
    </lineage>
</organism>
<reference evidence="5 6" key="1">
    <citation type="submission" date="2018-11" db="EMBL/GenBank/DDBJ databases">
        <title>Sequencing the genomes of 1000 actinobacteria strains.</title>
        <authorList>
            <person name="Klenk H.-P."/>
        </authorList>
    </citation>
    <scope>NUCLEOTIDE SEQUENCE [LARGE SCALE GENOMIC DNA]</scope>
    <source>
        <strain evidence="5 6">DSM 12652</strain>
    </source>
</reference>
<feature type="region of interest" description="Disordered" evidence="3">
    <location>
        <begin position="221"/>
        <end position="243"/>
    </location>
</feature>
<evidence type="ECO:0000313" key="6">
    <source>
        <dbReference type="Proteomes" id="UP000281738"/>
    </source>
</evidence>
<dbReference type="PANTHER" id="PTHR10434">
    <property type="entry name" value="1-ACYL-SN-GLYCEROL-3-PHOSPHATE ACYLTRANSFERASE"/>
    <property type="match status" value="1"/>
</dbReference>
<keyword evidence="2 5" id="KW-0012">Acyltransferase</keyword>
<feature type="domain" description="Phospholipid/glycerol acyltransferase" evidence="4">
    <location>
        <begin position="54"/>
        <end position="164"/>
    </location>
</feature>
<dbReference type="EMBL" id="RKHO01000001">
    <property type="protein sequence ID" value="ROR91166.1"/>
    <property type="molecule type" value="Genomic_DNA"/>
</dbReference>
<feature type="compositionally biased region" description="Low complexity" evidence="3">
    <location>
        <begin position="221"/>
        <end position="231"/>
    </location>
</feature>
<accession>A0A3N2CUM9</accession>
<proteinExistence type="predicted"/>
<evidence type="ECO:0000256" key="3">
    <source>
        <dbReference type="SAM" id="MobiDB-lite"/>
    </source>
</evidence>
<evidence type="ECO:0000259" key="4">
    <source>
        <dbReference type="SMART" id="SM00563"/>
    </source>
</evidence>
<dbReference type="RefSeq" id="WP_123390568.1">
    <property type="nucleotide sequence ID" value="NZ_RKHO01000001.1"/>
</dbReference>
<dbReference type="SMART" id="SM00563">
    <property type="entry name" value="PlsC"/>
    <property type="match status" value="1"/>
</dbReference>
<keyword evidence="1 5" id="KW-0808">Transferase</keyword>
<name>A0A3N2CUM9_9ACTN</name>
<dbReference type="Pfam" id="PF01553">
    <property type="entry name" value="Acyltransferase"/>
    <property type="match status" value="1"/>
</dbReference>
<dbReference type="SUPFAM" id="SSF69593">
    <property type="entry name" value="Glycerol-3-phosphate (1)-acyltransferase"/>
    <property type="match status" value="1"/>
</dbReference>
<gene>
    <name evidence="5" type="ORF">EDD33_2029</name>
</gene>
<dbReference type="GO" id="GO:0005886">
    <property type="term" value="C:plasma membrane"/>
    <property type="evidence" value="ECO:0007669"/>
    <property type="project" value="TreeGrafter"/>
</dbReference>
<evidence type="ECO:0000256" key="1">
    <source>
        <dbReference type="ARBA" id="ARBA00022679"/>
    </source>
</evidence>
<dbReference type="GO" id="GO:0006654">
    <property type="term" value="P:phosphatidic acid biosynthetic process"/>
    <property type="evidence" value="ECO:0007669"/>
    <property type="project" value="TreeGrafter"/>
</dbReference>